<protein>
    <recommendedName>
        <fullName evidence="4">mannose-6-phosphate isomerase</fullName>
        <ecNumber evidence="4">5.3.1.8</ecNumber>
    </recommendedName>
</protein>
<dbReference type="PANTHER" id="PTHR10309:SF0">
    <property type="entry name" value="MANNOSE-6-PHOSPHATE ISOMERASE"/>
    <property type="match status" value="1"/>
</dbReference>
<evidence type="ECO:0000256" key="5">
    <source>
        <dbReference type="ARBA" id="ARBA00022723"/>
    </source>
</evidence>
<dbReference type="PANTHER" id="PTHR10309">
    <property type="entry name" value="MANNOSE-6-PHOSPHATE ISOMERASE"/>
    <property type="match status" value="1"/>
</dbReference>
<comment type="similarity">
    <text evidence="3">Belongs to the mannose-6-phosphate isomerase type 1 family.</text>
</comment>
<dbReference type="PRINTS" id="PR00714">
    <property type="entry name" value="MAN6PISMRASE"/>
</dbReference>
<evidence type="ECO:0000256" key="2">
    <source>
        <dbReference type="ARBA" id="ARBA00001947"/>
    </source>
</evidence>
<keyword evidence="5" id="KW-0479">Metal-binding</keyword>
<evidence type="ECO:0000256" key="3">
    <source>
        <dbReference type="ARBA" id="ARBA00010772"/>
    </source>
</evidence>
<evidence type="ECO:0000259" key="8">
    <source>
        <dbReference type="Pfam" id="PF20511"/>
    </source>
</evidence>
<gene>
    <name evidence="9" type="primary">manA</name>
    <name evidence="9" type="ORF">OG814_24080</name>
</gene>
<comment type="cofactor">
    <cofactor evidence="2">
        <name>Zn(2+)</name>
        <dbReference type="ChEBI" id="CHEBI:29105"/>
    </cofactor>
</comment>
<dbReference type="InterPro" id="IPR046457">
    <property type="entry name" value="PMI_typeI_cat"/>
</dbReference>
<comment type="catalytic activity">
    <reaction evidence="1">
        <text>D-mannose 6-phosphate = D-fructose 6-phosphate</text>
        <dbReference type="Rhea" id="RHEA:12356"/>
        <dbReference type="ChEBI" id="CHEBI:58735"/>
        <dbReference type="ChEBI" id="CHEBI:61527"/>
        <dbReference type="EC" id="5.3.1.8"/>
    </reaction>
</comment>
<dbReference type="InterPro" id="IPR016305">
    <property type="entry name" value="Mannose-6-P_Isomerase"/>
</dbReference>
<dbReference type="InterPro" id="IPR011051">
    <property type="entry name" value="RmlC_Cupin_sf"/>
</dbReference>
<dbReference type="InterPro" id="IPR018050">
    <property type="entry name" value="Pmannose_isomerase-type1_CS"/>
</dbReference>
<dbReference type="InterPro" id="IPR014710">
    <property type="entry name" value="RmlC-like_jellyroll"/>
</dbReference>
<evidence type="ECO:0000313" key="10">
    <source>
        <dbReference type="Proteomes" id="UP001622594"/>
    </source>
</evidence>
<dbReference type="EC" id="5.3.1.8" evidence="4"/>
<keyword evidence="7 9" id="KW-0413">Isomerase</keyword>
<dbReference type="CDD" id="cd07011">
    <property type="entry name" value="cupin_PMI_type_I_N"/>
    <property type="match status" value="1"/>
</dbReference>
<dbReference type="RefSeq" id="WP_406081308.1">
    <property type="nucleotide sequence ID" value="NZ_CP108188.1"/>
</dbReference>
<dbReference type="PROSITE" id="PS00965">
    <property type="entry name" value="PMI_I_1"/>
    <property type="match status" value="1"/>
</dbReference>
<dbReference type="PIRSF" id="PIRSF001480">
    <property type="entry name" value="Mannose-6-phosphate_isomerase"/>
    <property type="match status" value="1"/>
</dbReference>
<dbReference type="Gene3D" id="1.10.441.10">
    <property type="entry name" value="Phosphomannose Isomerase, domain 2"/>
    <property type="match status" value="1"/>
</dbReference>
<name>A0ABZ1LGD4_9ACTN</name>
<evidence type="ECO:0000256" key="4">
    <source>
        <dbReference type="ARBA" id="ARBA00011956"/>
    </source>
</evidence>
<dbReference type="Proteomes" id="UP001622594">
    <property type="component" value="Chromosome"/>
</dbReference>
<dbReference type="EMBL" id="CP108188">
    <property type="protein sequence ID" value="WTR72139.1"/>
    <property type="molecule type" value="Genomic_DNA"/>
</dbReference>
<evidence type="ECO:0000313" key="9">
    <source>
        <dbReference type="EMBL" id="WTR72139.1"/>
    </source>
</evidence>
<dbReference type="Gene3D" id="2.60.120.10">
    <property type="entry name" value="Jelly Rolls"/>
    <property type="match status" value="2"/>
</dbReference>
<dbReference type="SUPFAM" id="SSF51182">
    <property type="entry name" value="RmlC-like cupins"/>
    <property type="match status" value="1"/>
</dbReference>
<evidence type="ECO:0000256" key="1">
    <source>
        <dbReference type="ARBA" id="ARBA00000757"/>
    </source>
</evidence>
<dbReference type="GO" id="GO:0004476">
    <property type="term" value="F:mannose-6-phosphate isomerase activity"/>
    <property type="evidence" value="ECO:0007669"/>
    <property type="project" value="UniProtKB-EC"/>
</dbReference>
<proteinExistence type="inferred from homology"/>
<evidence type="ECO:0000256" key="6">
    <source>
        <dbReference type="ARBA" id="ARBA00022833"/>
    </source>
</evidence>
<evidence type="ECO:0000256" key="7">
    <source>
        <dbReference type="ARBA" id="ARBA00023235"/>
    </source>
</evidence>
<keyword evidence="10" id="KW-1185">Reference proteome</keyword>
<accession>A0ABZ1LGD4</accession>
<feature type="domain" description="Phosphomannose isomerase type I catalytic" evidence="8">
    <location>
        <begin position="2"/>
        <end position="144"/>
    </location>
</feature>
<dbReference type="NCBIfam" id="TIGR00218">
    <property type="entry name" value="manA"/>
    <property type="match status" value="1"/>
</dbReference>
<sequence length="383" mass="40462">MERLVNTVRPYAWGSTTAIPELLGIAPTGEPQAEMWMGAHPGAPSRTERGSLNELIDADPVRELGERSVEKFGPRLPFLLKVLAAGAPLSLQAHPDLDQARAGHAAEEAAGIPVDAPHRTYKDANHKPELICALTPFDGLCGFRTPAESADLIAALGVDSLKPYVDLLHAQPEEAALREVLTALLTADPEEMAHTVAEAAVAADRLGGDHAPYAALAHHYPGDPGVIAAMLLNRVRLQPGEALYLGAGVPHAYLEGLGVEIMANSDNVLRCGLTPKHVDVPELLRVVRFEPADPSVLRPEASPSGEEVYDTPIDEFRLSRFVRPEGAAPTDLTSPTPQILLAVAGRPKAGEVNLAPGESVFVPGGESAELTGTGTVFRATVVA</sequence>
<reference evidence="9 10" key="1">
    <citation type="submission" date="2022-10" db="EMBL/GenBank/DDBJ databases">
        <title>The complete genomes of actinobacterial strains from the NBC collection.</title>
        <authorList>
            <person name="Joergensen T.S."/>
            <person name="Alvarez Arevalo M."/>
            <person name="Sterndorff E.B."/>
            <person name="Faurdal D."/>
            <person name="Vuksanovic O."/>
            <person name="Mourched A.-S."/>
            <person name="Charusanti P."/>
            <person name="Shaw S."/>
            <person name="Blin K."/>
            <person name="Weber T."/>
        </authorList>
    </citation>
    <scope>NUCLEOTIDE SEQUENCE [LARGE SCALE GENOMIC DNA]</scope>
    <source>
        <strain evidence="9 10">NBC_00123</strain>
    </source>
</reference>
<keyword evidence="6" id="KW-0862">Zinc</keyword>
<organism evidence="9 10">
    <name type="scientific">Streptomyces zaomyceticus</name>
    <dbReference type="NCBI Taxonomy" id="68286"/>
    <lineage>
        <taxon>Bacteria</taxon>
        <taxon>Bacillati</taxon>
        <taxon>Actinomycetota</taxon>
        <taxon>Actinomycetes</taxon>
        <taxon>Kitasatosporales</taxon>
        <taxon>Streptomycetaceae</taxon>
        <taxon>Streptomyces</taxon>
    </lineage>
</organism>
<dbReference type="InterPro" id="IPR001250">
    <property type="entry name" value="Man6P_Isoase-1"/>
</dbReference>
<dbReference type="Pfam" id="PF20511">
    <property type="entry name" value="PMI_typeI_cat"/>
    <property type="match status" value="1"/>
</dbReference>